<name>A0A3N4ILN1_ASCIM</name>
<dbReference type="AlphaFoldDB" id="A0A3N4ILN1"/>
<sequence length="242" mass="27113">MATMCTTSSLPFRVSKSITIIHTPPPPLPNPAADLIPKDHPHYKAFLLVASARPILTACSPITAEAIHGRIRAFFREPKEVQYVFSHGIDRWIVVAEEGLYEVNDVLKLSVRVVGRGEGLVDGEWVELEEQYRLVCKGRNFVCSLPALGYVITPREQCDVQIAKLQTPKSGVDGERTTYFKLITYFLAQMLQDGQVHVAHAAVCTFGMDQSIDQTSRNTENRLALEEYFLVRPVRDQSTNPT</sequence>
<gene>
    <name evidence="1" type="ORF">BJ508DRAFT_372839</name>
</gene>
<protein>
    <submittedName>
        <fullName evidence="1">Uncharacterized protein</fullName>
    </submittedName>
</protein>
<dbReference type="Proteomes" id="UP000275078">
    <property type="component" value="Unassembled WGS sequence"/>
</dbReference>
<accession>A0A3N4ILN1</accession>
<evidence type="ECO:0000313" key="1">
    <source>
        <dbReference type="EMBL" id="RPA86596.1"/>
    </source>
</evidence>
<keyword evidence="2" id="KW-1185">Reference proteome</keyword>
<proteinExistence type="predicted"/>
<dbReference type="EMBL" id="ML119649">
    <property type="protein sequence ID" value="RPA86596.1"/>
    <property type="molecule type" value="Genomic_DNA"/>
</dbReference>
<reference evidence="1 2" key="1">
    <citation type="journal article" date="2018" name="Nat. Ecol. Evol.">
        <title>Pezizomycetes genomes reveal the molecular basis of ectomycorrhizal truffle lifestyle.</title>
        <authorList>
            <person name="Murat C."/>
            <person name="Payen T."/>
            <person name="Noel B."/>
            <person name="Kuo A."/>
            <person name="Morin E."/>
            <person name="Chen J."/>
            <person name="Kohler A."/>
            <person name="Krizsan K."/>
            <person name="Balestrini R."/>
            <person name="Da Silva C."/>
            <person name="Montanini B."/>
            <person name="Hainaut M."/>
            <person name="Levati E."/>
            <person name="Barry K.W."/>
            <person name="Belfiori B."/>
            <person name="Cichocki N."/>
            <person name="Clum A."/>
            <person name="Dockter R.B."/>
            <person name="Fauchery L."/>
            <person name="Guy J."/>
            <person name="Iotti M."/>
            <person name="Le Tacon F."/>
            <person name="Lindquist E.A."/>
            <person name="Lipzen A."/>
            <person name="Malagnac F."/>
            <person name="Mello A."/>
            <person name="Molinier V."/>
            <person name="Miyauchi S."/>
            <person name="Poulain J."/>
            <person name="Riccioni C."/>
            <person name="Rubini A."/>
            <person name="Sitrit Y."/>
            <person name="Splivallo R."/>
            <person name="Traeger S."/>
            <person name="Wang M."/>
            <person name="Zifcakova L."/>
            <person name="Wipf D."/>
            <person name="Zambonelli A."/>
            <person name="Paolocci F."/>
            <person name="Nowrousian M."/>
            <person name="Ottonello S."/>
            <person name="Baldrian P."/>
            <person name="Spatafora J.W."/>
            <person name="Henrissat B."/>
            <person name="Nagy L.G."/>
            <person name="Aury J.M."/>
            <person name="Wincker P."/>
            <person name="Grigoriev I.V."/>
            <person name="Bonfante P."/>
            <person name="Martin F.M."/>
        </authorList>
    </citation>
    <scope>NUCLEOTIDE SEQUENCE [LARGE SCALE GENOMIC DNA]</scope>
    <source>
        <strain evidence="1 2">RN42</strain>
    </source>
</reference>
<organism evidence="1 2">
    <name type="scientific">Ascobolus immersus RN42</name>
    <dbReference type="NCBI Taxonomy" id="1160509"/>
    <lineage>
        <taxon>Eukaryota</taxon>
        <taxon>Fungi</taxon>
        <taxon>Dikarya</taxon>
        <taxon>Ascomycota</taxon>
        <taxon>Pezizomycotina</taxon>
        <taxon>Pezizomycetes</taxon>
        <taxon>Pezizales</taxon>
        <taxon>Ascobolaceae</taxon>
        <taxon>Ascobolus</taxon>
    </lineage>
</organism>
<evidence type="ECO:0000313" key="2">
    <source>
        <dbReference type="Proteomes" id="UP000275078"/>
    </source>
</evidence>